<organism evidence="1 2">
    <name type="scientific">Sphingobium herbicidovorans (strain ATCC 700291 / DSM 11019 / CCUG 56400 / KCTC 2939 / LMG 18315 / NBRC 16415 / MH)</name>
    <name type="common">Sphingomonas herbicidovorans</name>
    <dbReference type="NCBI Taxonomy" id="1219045"/>
    <lineage>
        <taxon>Bacteria</taxon>
        <taxon>Pseudomonadati</taxon>
        <taxon>Pseudomonadota</taxon>
        <taxon>Alphaproteobacteria</taxon>
        <taxon>Sphingomonadales</taxon>
        <taxon>Sphingomonadaceae</taxon>
        <taxon>Sphingobium</taxon>
    </lineage>
</organism>
<reference evidence="1" key="1">
    <citation type="submission" date="2014-08" db="EMBL/GenBank/DDBJ databases">
        <title>Draft genome sequences of Sphingobium herbicidovorans.</title>
        <authorList>
            <person name="Gan H.M."/>
            <person name="Gan H.Y."/>
            <person name="Savka M.A."/>
        </authorList>
    </citation>
    <scope>NUCLEOTIDE SEQUENCE [LARGE SCALE GENOMIC DNA]</scope>
    <source>
        <strain evidence="1">NBRC 16415</strain>
    </source>
</reference>
<sequence length="177" mass="18924">MIPPTFARAFTPARRSDDGIPMTSTRRWASVAAMLFALLLAATVIPDGQVFTCTPTRVWDGDGPIWCREGMHVRLAGIAAREMDGSCRPGQPCPKASALAARDALVNLLGGAQGHTSTGHILVDGHTMRCLSTGNARGNRTGAWCAAPSIGDLSCAMIRTGTVLRWDRYAQGRCRSR</sequence>
<dbReference type="Proteomes" id="UP000024284">
    <property type="component" value="Unassembled WGS sequence"/>
</dbReference>
<name>A0A086PDU5_SPHHM</name>
<gene>
    <name evidence="1" type="ORF">BV98_000760</name>
</gene>
<comment type="caution">
    <text evidence="1">The sequence shown here is derived from an EMBL/GenBank/DDBJ whole genome shotgun (WGS) entry which is preliminary data.</text>
</comment>
<dbReference type="EMBL" id="JFZA02000003">
    <property type="protein sequence ID" value="KFG91563.1"/>
    <property type="molecule type" value="Genomic_DNA"/>
</dbReference>
<dbReference type="SUPFAM" id="SSF50199">
    <property type="entry name" value="Staphylococcal nuclease"/>
    <property type="match status" value="1"/>
</dbReference>
<dbReference type="STRING" id="76947.GCA_002080435_03559"/>
<evidence type="ECO:0000313" key="1">
    <source>
        <dbReference type="EMBL" id="KFG91563.1"/>
    </source>
</evidence>
<dbReference type="Gene3D" id="2.40.50.90">
    <property type="match status" value="1"/>
</dbReference>
<dbReference type="InterPro" id="IPR035437">
    <property type="entry name" value="SNase_OB-fold_sf"/>
</dbReference>
<keyword evidence="2" id="KW-1185">Reference proteome</keyword>
<protein>
    <recommendedName>
        <fullName evidence="3">Nuclease</fullName>
    </recommendedName>
</protein>
<dbReference type="PATRIC" id="fig|1219045.3.peg.775"/>
<proteinExistence type="predicted"/>
<evidence type="ECO:0000313" key="2">
    <source>
        <dbReference type="Proteomes" id="UP000024284"/>
    </source>
</evidence>
<dbReference type="AlphaFoldDB" id="A0A086PDU5"/>
<accession>A0A086PDU5</accession>
<dbReference type="eggNOG" id="COG1525">
    <property type="taxonomic scope" value="Bacteria"/>
</dbReference>
<evidence type="ECO:0008006" key="3">
    <source>
        <dbReference type="Google" id="ProtNLM"/>
    </source>
</evidence>